<feature type="transmembrane region" description="Helical" evidence="7">
    <location>
        <begin position="403"/>
        <end position="422"/>
    </location>
</feature>
<dbReference type="PANTHER" id="PTHR30250">
    <property type="entry name" value="PST FAMILY PREDICTED COLANIC ACID TRANSPORTER"/>
    <property type="match status" value="1"/>
</dbReference>
<dbReference type="RefSeq" id="WP_039715326.1">
    <property type="nucleotide sequence ID" value="NZ_JTJC03000001.1"/>
</dbReference>
<feature type="transmembrane region" description="Helical" evidence="7">
    <location>
        <begin position="105"/>
        <end position="130"/>
    </location>
</feature>
<feature type="transmembrane region" description="Helical" evidence="7">
    <location>
        <begin position="307"/>
        <end position="328"/>
    </location>
</feature>
<organism evidence="8 9">
    <name type="scientific">Scytonema millei VB511283</name>
    <dbReference type="NCBI Taxonomy" id="1245923"/>
    <lineage>
        <taxon>Bacteria</taxon>
        <taxon>Bacillati</taxon>
        <taxon>Cyanobacteriota</taxon>
        <taxon>Cyanophyceae</taxon>
        <taxon>Nostocales</taxon>
        <taxon>Scytonemataceae</taxon>
        <taxon>Scytonema</taxon>
    </lineage>
</organism>
<evidence type="ECO:0000256" key="2">
    <source>
        <dbReference type="ARBA" id="ARBA00007430"/>
    </source>
</evidence>
<evidence type="ECO:0000256" key="3">
    <source>
        <dbReference type="ARBA" id="ARBA00022475"/>
    </source>
</evidence>
<dbReference type="AlphaFoldDB" id="A0A9X5E246"/>
<feature type="transmembrane region" description="Helical" evidence="7">
    <location>
        <begin position="379"/>
        <end position="397"/>
    </location>
</feature>
<feature type="transmembrane region" description="Helical" evidence="7">
    <location>
        <begin position="65"/>
        <end position="84"/>
    </location>
</feature>
<feature type="transmembrane region" description="Helical" evidence="7">
    <location>
        <begin position="465"/>
        <end position="485"/>
    </location>
</feature>
<keyword evidence="3" id="KW-1003">Cell membrane</keyword>
<comment type="caution">
    <text evidence="8">The sequence shown here is derived from an EMBL/GenBank/DDBJ whole genome shotgun (WGS) entry which is preliminary data.</text>
</comment>
<feature type="transmembrane region" description="Helical" evidence="7">
    <location>
        <begin position="136"/>
        <end position="159"/>
    </location>
</feature>
<dbReference type="Proteomes" id="UP000031532">
    <property type="component" value="Unassembled WGS sequence"/>
</dbReference>
<dbReference type="InterPro" id="IPR050833">
    <property type="entry name" value="Poly_Biosynth_Transport"/>
</dbReference>
<keyword evidence="9" id="KW-1185">Reference proteome</keyword>
<evidence type="ECO:0000256" key="6">
    <source>
        <dbReference type="ARBA" id="ARBA00023136"/>
    </source>
</evidence>
<dbReference type="OrthoDB" id="9770347at2"/>
<feature type="transmembrane region" description="Helical" evidence="7">
    <location>
        <begin position="171"/>
        <end position="189"/>
    </location>
</feature>
<comment type="subcellular location">
    <subcellularLocation>
        <location evidence="1">Cell membrane</location>
        <topology evidence="1">Multi-pass membrane protein</topology>
    </subcellularLocation>
</comment>
<reference evidence="8 9" key="1">
    <citation type="journal article" date="2015" name="Genome Announc.">
        <title>Draft Genome Sequence of the Terrestrial Cyanobacterium Scytonema millei VB511283, Isolated from Eastern India.</title>
        <authorList>
            <person name="Sen D."/>
            <person name="Chandrababunaidu M.M."/>
            <person name="Singh D."/>
            <person name="Sanghi N."/>
            <person name="Ghorai A."/>
            <person name="Mishra G.P."/>
            <person name="Madduluri M."/>
            <person name="Adhikary S.P."/>
            <person name="Tripathy S."/>
        </authorList>
    </citation>
    <scope>NUCLEOTIDE SEQUENCE [LARGE SCALE GENOMIC DNA]</scope>
    <source>
        <strain evidence="8 9">VB511283</strain>
    </source>
</reference>
<protein>
    <submittedName>
        <fullName evidence="8">Lipopolysaccharide biosynthesis protein</fullName>
    </submittedName>
</protein>
<sequence length="507" mass="55870">MPKFLKEDPPTKDPDKFLQVEHLQTDLKKRSIRGGAVVVLTEAFKFCLQMGSIVVLARLLSPEDYGLVGMVNVVMVFLGLFKDFGLSAATIQKTDINHKQVSTLFWINVAMGCILALIVAALAPVVALFYKEPRLTWITVALASGFIFSGLTAQCEALLWRQMRFSSLAQIQIISLTAGLVTAIISALYGAGYWALVFMQLITIFVNAIGVWVISDWRPGLPIRNSGVRSMLAFGGNLTGFYFVEYFSRNLDNILIGYFWGPQQLGLYSKAYQLLYLPIRQITTPVGHVALPTLSRLQNEPEKYNAYLYKTLLAMAALGMPIVAFTFAAADKIVLAFLGPQWLDSVPIFRLLAPAALVGILWTGWIYQSLGRTARMFRWGAIAAIVDVSAFLIGIHWNAIGVAAAFSLSQVILLVPAFAYCIRGTSLKLTELAITLSRPVLISTVAAVAIIGIDRLLPKSMNIGLSLFISSILYCILYIAMWMFTPAGRNTLVEMLSAIKELKFPSQ</sequence>
<dbReference type="PANTHER" id="PTHR30250:SF10">
    <property type="entry name" value="LIPOPOLYSACCHARIDE BIOSYNTHESIS PROTEIN WZXC"/>
    <property type="match status" value="1"/>
</dbReference>
<evidence type="ECO:0000256" key="5">
    <source>
        <dbReference type="ARBA" id="ARBA00022989"/>
    </source>
</evidence>
<evidence type="ECO:0000256" key="7">
    <source>
        <dbReference type="SAM" id="Phobius"/>
    </source>
</evidence>
<evidence type="ECO:0000256" key="4">
    <source>
        <dbReference type="ARBA" id="ARBA00022692"/>
    </source>
</evidence>
<feature type="transmembrane region" description="Helical" evidence="7">
    <location>
        <begin position="195"/>
        <end position="214"/>
    </location>
</feature>
<feature type="transmembrane region" description="Helical" evidence="7">
    <location>
        <begin position="348"/>
        <end position="367"/>
    </location>
</feature>
<dbReference type="EMBL" id="JTJC03000001">
    <property type="protein sequence ID" value="NHC33846.1"/>
    <property type="molecule type" value="Genomic_DNA"/>
</dbReference>
<feature type="transmembrane region" description="Helical" evidence="7">
    <location>
        <begin position="37"/>
        <end position="59"/>
    </location>
</feature>
<feature type="transmembrane region" description="Helical" evidence="7">
    <location>
        <begin position="434"/>
        <end position="453"/>
    </location>
</feature>
<evidence type="ECO:0000313" key="9">
    <source>
        <dbReference type="Proteomes" id="UP000031532"/>
    </source>
</evidence>
<keyword evidence="6 7" id="KW-0472">Membrane</keyword>
<keyword evidence="4 7" id="KW-0812">Transmembrane</keyword>
<name>A0A9X5E246_9CYAN</name>
<evidence type="ECO:0000313" key="8">
    <source>
        <dbReference type="EMBL" id="NHC33846.1"/>
    </source>
</evidence>
<keyword evidence="5 7" id="KW-1133">Transmembrane helix</keyword>
<accession>A0A9X5E246</accession>
<dbReference type="GO" id="GO:0005886">
    <property type="term" value="C:plasma membrane"/>
    <property type="evidence" value="ECO:0007669"/>
    <property type="project" value="UniProtKB-SubCell"/>
</dbReference>
<evidence type="ECO:0000256" key="1">
    <source>
        <dbReference type="ARBA" id="ARBA00004651"/>
    </source>
</evidence>
<dbReference type="Pfam" id="PF13440">
    <property type="entry name" value="Polysacc_synt_3"/>
    <property type="match status" value="1"/>
</dbReference>
<proteinExistence type="inferred from homology"/>
<dbReference type="CDD" id="cd13127">
    <property type="entry name" value="MATE_tuaB_like"/>
    <property type="match status" value="1"/>
</dbReference>
<comment type="similarity">
    <text evidence="2">Belongs to the polysaccharide synthase family.</text>
</comment>
<gene>
    <name evidence="8" type="ORF">QH73_0004065</name>
</gene>